<feature type="region of interest" description="Disordered" evidence="1">
    <location>
        <begin position="1"/>
        <end position="72"/>
    </location>
</feature>
<gene>
    <name evidence="2" type="ORF">L195_g035094</name>
</gene>
<name>A0A2K3LKP2_TRIPR</name>
<dbReference type="AlphaFoldDB" id="A0A2K3LKP2"/>
<organism evidence="2 3">
    <name type="scientific">Trifolium pratense</name>
    <name type="common">Red clover</name>
    <dbReference type="NCBI Taxonomy" id="57577"/>
    <lineage>
        <taxon>Eukaryota</taxon>
        <taxon>Viridiplantae</taxon>
        <taxon>Streptophyta</taxon>
        <taxon>Embryophyta</taxon>
        <taxon>Tracheophyta</taxon>
        <taxon>Spermatophyta</taxon>
        <taxon>Magnoliopsida</taxon>
        <taxon>eudicotyledons</taxon>
        <taxon>Gunneridae</taxon>
        <taxon>Pentapetalae</taxon>
        <taxon>rosids</taxon>
        <taxon>fabids</taxon>
        <taxon>Fabales</taxon>
        <taxon>Fabaceae</taxon>
        <taxon>Papilionoideae</taxon>
        <taxon>50 kb inversion clade</taxon>
        <taxon>NPAAA clade</taxon>
        <taxon>Hologalegina</taxon>
        <taxon>IRL clade</taxon>
        <taxon>Trifolieae</taxon>
        <taxon>Trifolium</taxon>
    </lineage>
</organism>
<dbReference type="EMBL" id="ASHM01035328">
    <property type="protein sequence ID" value="PNX79110.1"/>
    <property type="molecule type" value="Genomic_DNA"/>
</dbReference>
<comment type="caution">
    <text evidence="2">The sequence shown here is derived from an EMBL/GenBank/DDBJ whole genome shotgun (WGS) entry which is preliminary data.</text>
</comment>
<reference evidence="2 3" key="1">
    <citation type="journal article" date="2014" name="Am. J. Bot.">
        <title>Genome assembly and annotation for red clover (Trifolium pratense; Fabaceae).</title>
        <authorList>
            <person name="Istvanek J."/>
            <person name="Jaros M."/>
            <person name="Krenek A."/>
            <person name="Repkova J."/>
        </authorList>
    </citation>
    <scope>NUCLEOTIDE SEQUENCE [LARGE SCALE GENOMIC DNA]</scope>
    <source>
        <strain evidence="3">cv. Tatra</strain>
        <tissue evidence="2">Young leaves</tissue>
    </source>
</reference>
<protein>
    <submittedName>
        <fullName evidence="2">Uncharacterized protein</fullName>
    </submittedName>
</protein>
<accession>A0A2K3LKP2</accession>
<evidence type="ECO:0000313" key="3">
    <source>
        <dbReference type="Proteomes" id="UP000236291"/>
    </source>
</evidence>
<feature type="compositionally biased region" description="Basic and acidic residues" evidence="1">
    <location>
        <begin position="27"/>
        <end position="37"/>
    </location>
</feature>
<proteinExistence type="predicted"/>
<reference evidence="2 3" key="2">
    <citation type="journal article" date="2017" name="Front. Plant Sci.">
        <title>Gene Classification and Mining of Molecular Markers Useful in Red Clover (Trifolium pratense) Breeding.</title>
        <authorList>
            <person name="Istvanek J."/>
            <person name="Dluhosova J."/>
            <person name="Dluhos P."/>
            <person name="Patkova L."/>
            <person name="Nedelnik J."/>
            <person name="Repkova J."/>
        </authorList>
    </citation>
    <scope>NUCLEOTIDE SEQUENCE [LARGE SCALE GENOMIC DNA]</scope>
    <source>
        <strain evidence="3">cv. Tatra</strain>
        <tissue evidence="2">Young leaves</tissue>
    </source>
</reference>
<evidence type="ECO:0000256" key="1">
    <source>
        <dbReference type="SAM" id="MobiDB-lite"/>
    </source>
</evidence>
<sequence>MMEKKMYQEQTGQKRKYPSSEEQFEEYDSKEFVEKLPGEFLGGDGSSGSSIKEPIIIDLLDDDDDDDEVITP</sequence>
<feature type="compositionally biased region" description="Acidic residues" evidence="1">
    <location>
        <begin position="59"/>
        <end position="72"/>
    </location>
</feature>
<dbReference type="Proteomes" id="UP000236291">
    <property type="component" value="Unassembled WGS sequence"/>
</dbReference>
<evidence type="ECO:0000313" key="2">
    <source>
        <dbReference type="EMBL" id="PNX79110.1"/>
    </source>
</evidence>